<organism evidence="2">
    <name type="scientific">bioreactor metagenome</name>
    <dbReference type="NCBI Taxonomy" id="1076179"/>
    <lineage>
        <taxon>unclassified sequences</taxon>
        <taxon>metagenomes</taxon>
        <taxon>ecological metagenomes</taxon>
    </lineage>
</organism>
<sequence length="139" mass="15993">MRDESGGVVQRFHAGNTLLLIVIVYGNLDLCIFEVFCHVDIRQRRHRRNSGILHLANNLADRLFYLFVPSIRTKRSHISSSARTKPDGRHLRLRLCALDLFHDKRLNDVAFLKVVESVDANAAFVAREDFLRVILKALE</sequence>
<keyword evidence="1" id="KW-1133">Transmembrane helix</keyword>
<feature type="transmembrane region" description="Helical" evidence="1">
    <location>
        <begin position="18"/>
        <end position="39"/>
    </location>
</feature>
<comment type="caution">
    <text evidence="2">The sequence shown here is derived from an EMBL/GenBank/DDBJ whole genome shotgun (WGS) entry which is preliminary data.</text>
</comment>
<keyword evidence="1" id="KW-0812">Transmembrane</keyword>
<protein>
    <submittedName>
        <fullName evidence="2">Uncharacterized protein</fullName>
    </submittedName>
</protein>
<name>A0A645I2B8_9ZZZZ</name>
<evidence type="ECO:0000313" key="2">
    <source>
        <dbReference type="EMBL" id="MPN44559.1"/>
    </source>
</evidence>
<proteinExistence type="predicted"/>
<evidence type="ECO:0000256" key="1">
    <source>
        <dbReference type="SAM" id="Phobius"/>
    </source>
</evidence>
<dbReference type="AlphaFoldDB" id="A0A645I2B8"/>
<gene>
    <name evidence="2" type="ORF">SDC9_192124</name>
</gene>
<accession>A0A645I2B8</accession>
<reference evidence="2" key="1">
    <citation type="submission" date="2019-08" db="EMBL/GenBank/DDBJ databases">
        <authorList>
            <person name="Kucharzyk K."/>
            <person name="Murdoch R.W."/>
            <person name="Higgins S."/>
            <person name="Loffler F."/>
        </authorList>
    </citation>
    <scope>NUCLEOTIDE SEQUENCE</scope>
</reference>
<keyword evidence="1" id="KW-0472">Membrane</keyword>
<dbReference type="EMBL" id="VSSQ01103773">
    <property type="protein sequence ID" value="MPN44559.1"/>
    <property type="molecule type" value="Genomic_DNA"/>
</dbReference>